<protein>
    <recommendedName>
        <fullName evidence="3 11">Thymidylate kinase</fullName>
        <ecNumber evidence="2 11">2.7.4.9</ecNumber>
    </recommendedName>
    <alternativeName>
        <fullName evidence="11">dTMP kinase</fullName>
    </alternativeName>
</protein>
<evidence type="ECO:0000259" key="12">
    <source>
        <dbReference type="Pfam" id="PF02223"/>
    </source>
</evidence>
<keyword evidence="14" id="KW-1185">Reference proteome</keyword>
<evidence type="ECO:0000313" key="13">
    <source>
        <dbReference type="EMBL" id="EEZ62264.1"/>
    </source>
</evidence>
<keyword evidence="8 11" id="KW-0067">ATP-binding</keyword>
<gene>
    <name evidence="11 13" type="primary">tmk</name>
    <name evidence="13" type="ORF">HMPREF0762_00362</name>
</gene>
<evidence type="ECO:0000256" key="11">
    <source>
        <dbReference type="HAMAP-Rule" id="MF_00165"/>
    </source>
</evidence>
<dbReference type="GO" id="GO:0006227">
    <property type="term" value="P:dUDP biosynthetic process"/>
    <property type="evidence" value="ECO:0007669"/>
    <property type="project" value="TreeGrafter"/>
</dbReference>
<dbReference type="HOGENOM" id="CLU_049131_0_0_11"/>
<evidence type="ECO:0000256" key="5">
    <source>
        <dbReference type="ARBA" id="ARBA00022727"/>
    </source>
</evidence>
<dbReference type="GeneID" id="85007013"/>
<dbReference type="GO" id="GO:0005829">
    <property type="term" value="C:cytosol"/>
    <property type="evidence" value="ECO:0007669"/>
    <property type="project" value="TreeGrafter"/>
</dbReference>
<dbReference type="FunFam" id="3.40.50.300:FF:000225">
    <property type="entry name" value="Thymidylate kinase"/>
    <property type="match status" value="1"/>
</dbReference>
<comment type="similarity">
    <text evidence="1 11">Belongs to the thymidylate kinase family.</text>
</comment>
<dbReference type="InterPro" id="IPR027417">
    <property type="entry name" value="P-loop_NTPase"/>
</dbReference>
<dbReference type="Proteomes" id="UP000006001">
    <property type="component" value="Unassembled WGS sequence"/>
</dbReference>
<comment type="caution">
    <text evidence="13">The sequence shown here is derived from an EMBL/GenBank/DDBJ whole genome shotgun (WGS) entry which is preliminary data.</text>
</comment>
<evidence type="ECO:0000256" key="7">
    <source>
        <dbReference type="ARBA" id="ARBA00022777"/>
    </source>
</evidence>
<dbReference type="GO" id="GO:0006233">
    <property type="term" value="P:dTDP biosynthetic process"/>
    <property type="evidence" value="ECO:0007669"/>
    <property type="project" value="InterPro"/>
</dbReference>
<dbReference type="PROSITE" id="PS01331">
    <property type="entry name" value="THYMIDYLATE_KINASE"/>
    <property type="match status" value="1"/>
</dbReference>
<dbReference type="NCBIfam" id="TIGR00041">
    <property type="entry name" value="DTMP_kinase"/>
    <property type="match status" value="1"/>
</dbReference>
<dbReference type="InterPro" id="IPR039430">
    <property type="entry name" value="Thymidylate_kin-like_dom"/>
</dbReference>
<keyword evidence="5 11" id="KW-0545">Nucleotide biosynthesis</keyword>
<name>D0WEX6_SLAES</name>
<organism evidence="13 14">
    <name type="scientific">Slackia exigua (strain ATCC 700122 / DSM 15923 / CIP 105133 / JCM 11022 / KCTC 5966 / S-7)</name>
    <dbReference type="NCBI Taxonomy" id="649764"/>
    <lineage>
        <taxon>Bacteria</taxon>
        <taxon>Bacillati</taxon>
        <taxon>Actinomycetota</taxon>
        <taxon>Coriobacteriia</taxon>
        <taxon>Eggerthellales</taxon>
        <taxon>Eggerthellaceae</taxon>
        <taxon>Slackia</taxon>
    </lineage>
</organism>
<dbReference type="EMBL" id="ACUX02000004">
    <property type="protein sequence ID" value="EEZ62264.1"/>
    <property type="molecule type" value="Genomic_DNA"/>
</dbReference>
<evidence type="ECO:0000256" key="6">
    <source>
        <dbReference type="ARBA" id="ARBA00022741"/>
    </source>
</evidence>
<dbReference type="CDD" id="cd01672">
    <property type="entry name" value="TMPK"/>
    <property type="match status" value="1"/>
</dbReference>
<dbReference type="SUPFAM" id="SSF52540">
    <property type="entry name" value="P-loop containing nucleoside triphosphate hydrolases"/>
    <property type="match status" value="1"/>
</dbReference>
<reference evidence="13" key="1">
    <citation type="submission" date="2009-10" db="EMBL/GenBank/DDBJ databases">
        <authorList>
            <person name="Weinstock G."/>
            <person name="Sodergren E."/>
            <person name="Clifton S."/>
            <person name="Fulton L."/>
            <person name="Fulton B."/>
            <person name="Courtney L."/>
            <person name="Fronick C."/>
            <person name="Harrison M."/>
            <person name="Strong C."/>
            <person name="Farmer C."/>
            <person name="Delahaunty K."/>
            <person name="Markovic C."/>
            <person name="Hall O."/>
            <person name="Minx P."/>
            <person name="Tomlinson C."/>
            <person name="Mitreva M."/>
            <person name="Nelson J."/>
            <person name="Hou S."/>
            <person name="Wollam A."/>
            <person name="Pepin K.H."/>
            <person name="Johnson M."/>
            <person name="Bhonagiri V."/>
            <person name="Nash W.E."/>
            <person name="Warren W."/>
            <person name="Chinwalla A."/>
            <person name="Mardis E.R."/>
            <person name="Wilson R.K."/>
        </authorList>
    </citation>
    <scope>NUCLEOTIDE SEQUENCE [LARGE SCALE GENOMIC DNA]</scope>
    <source>
        <strain evidence="13">ATCC 700122</strain>
    </source>
</reference>
<dbReference type="Gene3D" id="3.40.50.300">
    <property type="entry name" value="P-loop containing nucleotide triphosphate hydrolases"/>
    <property type="match status" value="1"/>
</dbReference>
<comment type="function">
    <text evidence="10 11">Phosphorylation of dTMP to form dTDP in both de novo and salvage pathways of dTTP synthesis.</text>
</comment>
<keyword evidence="7 11" id="KW-0418">Kinase</keyword>
<dbReference type="EC" id="2.7.4.9" evidence="2 11"/>
<dbReference type="Pfam" id="PF02223">
    <property type="entry name" value="Thymidylate_kin"/>
    <property type="match status" value="1"/>
</dbReference>
<dbReference type="InterPro" id="IPR018094">
    <property type="entry name" value="Thymidylate_kinase"/>
</dbReference>
<dbReference type="PANTHER" id="PTHR10344:SF4">
    <property type="entry name" value="UMP-CMP KINASE 2, MITOCHONDRIAL"/>
    <property type="match status" value="1"/>
</dbReference>
<evidence type="ECO:0000256" key="8">
    <source>
        <dbReference type="ARBA" id="ARBA00022840"/>
    </source>
</evidence>
<dbReference type="PANTHER" id="PTHR10344">
    <property type="entry name" value="THYMIDYLATE KINASE"/>
    <property type="match status" value="1"/>
</dbReference>
<evidence type="ECO:0000256" key="9">
    <source>
        <dbReference type="ARBA" id="ARBA00048743"/>
    </source>
</evidence>
<dbReference type="RefSeq" id="WP_006361606.1">
    <property type="nucleotide sequence ID" value="NZ_GG700630.1"/>
</dbReference>
<dbReference type="AlphaFoldDB" id="D0WEX6"/>
<feature type="binding site" evidence="11">
    <location>
        <begin position="19"/>
        <end position="26"/>
    </location>
    <ligand>
        <name>ATP</name>
        <dbReference type="ChEBI" id="CHEBI:30616"/>
    </ligand>
</feature>
<keyword evidence="4 11" id="KW-0808">Transferase</keyword>
<dbReference type="GO" id="GO:0006235">
    <property type="term" value="P:dTTP biosynthetic process"/>
    <property type="evidence" value="ECO:0007669"/>
    <property type="project" value="UniProtKB-UniRule"/>
</dbReference>
<evidence type="ECO:0000256" key="1">
    <source>
        <dbReference type="ARBA" id="ARBA00009776"/>
    </source>
</evidence>
<dbReference type="GO" id="GO:0004798">
    <property type="term" value="F:dTMP kinase activity"/>
    <property type="evidence" value="ECO:0007669"/>
    <property type="project" value="UniProtKB-UniRule"/>
</dbReference>
<dbReference type="GO" id="GO:0005524">
    <property type="term" value="F:ATP binding"/>
    <property type="evidence" value="ECO:0007669"/>
    <property type="project" value="UniProtKB-UniRule"/>
</dbReference>
<feature type="domain" description="Thymidylate kinase-like" evidence="12">
    <location>
        <begin position="17"/>
        <end position="202"/>
    </location>
</feature>
<evidence type="ECO:0000256" key="3">
    <source>
        <dbReference type="ARBA" id="ARBA00017144"/>
    </source>
</evidence>
<proteinExistence type="inferred from homology"/>
<dbReference type="STRING" id="649764.HMPREF0762_00362"/>
<dbReference type="InterPro" id="IPR018095">
    <property type="entry name" value="Thymidylate_kin_CS"/>
</dbReference>
<keyword evidence="6 11" id="KW-0547">Nucleotide-binding</keyword>
<dbReference type="eggNOG" id="COG0125">
    <property type="taxonomic scope" value="Bacteria"/>
</dbReference>
<dbReference type="HAMAP" id="MF_00165">
    <property type="entry name" value="Thymidylate_kinase"/>
    <property type="match status" value="1"/>
</dbReference>
<evidence type="ECO:0000256" key="2">
    <source>
        <dbReference type="ARBA" id="ARBA00012980"/>
    </source>
</evidence>
<evidence type="ECO:0000313" key="14">
    <source>
        <dbReference type="Proteomes" id="UP000006001"/>
    </source>
</evidence>
<comment type="catalytic activity">
    <reaction evidence="9 11">
        <text>dTMP + ATP = dTDP + ADP</text>
        <dbReference type="Rhea" id="RHEA:13517"/>
        <dbReference type="ChEBI" id="CHEBI:30616"/>
        <dbReference type="ChEBI" id="CHEBI:58369"/>
        <dbReference type="ChEBI" id="CHEBI:63528"/>
        <dbReference type="ChEBI" id="CHEBI:456216"/>
        <dbReference type="EC" id="2.7.4.9"/>
    </reaction>
</comment>
<evidence type="ECO:0000256" key="4">
    <source>
        <dbReference type="ARBA" id="ARBA00022679"/>
    </source>
</evidence>
<sequence length="247" mass="25920">MPIHTAQSASSGVFITFEGGEGAGKSTHIAILAHVLERLGHEVLRLREPGGTSVGEALRAVVLDPDREEMCGLSELFVFEASRAQLVSQVIAPALERGAVVLCDRFIDSTTAYQAYGRGIDLDAVRFLNLLACQGTLPARTLLMQAADAHAGLARATTLGADRMEQASDRFHARVAQGFDALAACEPERFRAVSSAGSVEDTAVQVVASVSDLFDVDQQALLSMLAEVLAEAAASAPSACPCEASHA</sequence>
<evidence type="ECO:0000256" key="10">
    <source>
        <dbReference type="ARBA" id="ARBA00057735"/>
    </source>
</evidence>
<accession>D0WEX6</accession>